<sequence>MENFNKLYQTFIDANDNLIYLKDNKMNYLFVNEAAAEFYNKSKKEIIGKNDYQISNREFAKFRRLTDDKVYHQLMVSSEKKRIVEEVEWNDRVYKVTKFPVKLLDGSYGVGAFIGDITEQFEKEKQIKYLLYRDSLTELYNRRFFEEEISDCAGSQFDPDLAAEFINLIRTE</sequence>
<dbReference type="RefSeq" id="WP_134058744.1">
    <property type="nucleotide sequence ID" value="NZ_SOEF01000006.1"/>
</dbReference>
<dbReference type="InterPro" id="IPR013656">
    <property type="entry name" value="PAS_4"/>
</dbReference>
<dbReference type="Gene3D" id="3.30.70.270">
    <property type="match status" value="1"/>
</dbReference>
<gene>
    <name evidence="2" type="ORF">C7954_10653</name>
</gene>
<evidence type="ECO:0000313" key="2">
    <source>
        <dbReference type="EMBL" id="TDX46411.1"/>
    </source>
</evidence>
<dbReference type="EMBL" id="SOEF01000006">
    <property type="protein sequence ID" value="TDX46411.1"/>
    <property type="molecule type" value="Genomic_DNA"/>
</dbReference>
<accession>A0A4R8GUS1</accession>
<dbReference type="InterPro" id="IPR052155">
    <property type="entry name" value="Biofilm_reg_signaling"/>
</dbReference>
<feature type="domain" description="PAS" evidence="1">
    <location>
        <begin position="4"/>
        <end position="50"/>
    </location>
</feature>
<dbReference type="Gene3D" id="3.30.450.20">
    <property type="entry name" value="PAS domain"/>
    <property type="match status" value="1"/>
</dbReference>
<organism evidence="2 3">
    <name type="scientific">Halanaerobium congolense</name>
    <dbReference type="NCBI Taxonomy" id="54121"/>
    <lineage>
        <taxon>Bacteria</taxon>
        <taxon>Bacillati</taxon>
        <taxon>Bacillota</taxon>
        <taxon>Clostridia</taxon>
        <taxon>Halanaerobiales</taxon>
        <taxon>Halanaerobiaceae</taxon>
        <taxon>Halanaerobium</taxon>
    </lineage>
</organism>
<dbReference type="PROSITE" id="PS50112">
    <property type="entry name" value="PAS"/>
    <property type="match status" value="1"/>
</dbReference>
<dbReference type="PANTHER" id="PTHR44757">
    <property type="entry name" value="DIGUANYLATE CYCLASE DGCP"/>
    <property type="match status" value="1"/>
</dbReference>
<reference evidence="2 3" key="1">
    <citation type="submission" date="2019-03" db="EMBL/GenBank/DDBJ databases">
        <title>Subsurface microbial communities from deep shales in Ohio and West Virginia, USA.</title>
        <authorList>
            <person name="Wrighton K."/>
        </authorList>
    </citation>
    <scope>NUCLEOTIDE SEQUENCE [LARGE SCALE GENOMIC DNA]</scope>
    <source>
        <strain evidence="2 3">DSMZ 11287</strain>
    </source>
</reference>
<comment type="caution">
    <text evidence="2">The sequence shown here is derived from an EMBL/GenBank/DDBJ whole genome shotgun (WGS) entry which is preliminary data.</text>
</comment>
<dbReference type="InterPro" id="IPR035965">
    <property type="entry name" value="PAS-like_dom_sf"/>
</dbReference>
<dbReference type="PANTHER" id="PTHR44757:SF2">
    <property type="entry name" value="BIOFILM ARCHITECTURE MAINTENANCE PROTEIN MBAA"/>
    <property type="match status" value="1"/>
</dbReference>
<dbReference type="Proteomes" id="UP000295472">
    <property type="component" value="Unassembled WGS sequence"/>
</dbReference>
<dbReference type="Pfam" id="PF08448">
    <property type="entry name" value="PAS_4"/>
    <property type="match status" value="1"/>
</dbReference>
<protein>
    <submittedName>
        <fullName evidence="2">PAS domain-containing protein</fullName>
    </submittedName>
</protein>
<evidence type="ECO:0000313" key="3">
    <source>
        <dbReference type="Proteomes" id="UP000295472"/>
    </source>
</evidence>
<name>A0A4R8GUS1_9FIRM</name>
<evidence type="ECO:0000259" key="1">
    <source>
        <dbReference type="PROSITE" id="PS50112"/>
    </source>
</evidence>
<dbReference type="InterPro" id="IPR043128">
    <property type="entry name" value="Rev_trsase/Diguanyl_cyclase"/>
</dbReference>
<dbReference type="GeneID" id="57012124"/>
<dbReference type="InterPro" id="IPR000014">
    <property type="entry name" value="PAS"/>
</dbReference>
<dbReference type="AlphaFoldDB" id="A0A4R8GUS1"/>
<dbReference type="SUPFAM" id="SSF55785">
    <property type="entry name" value="PYP-like sensor domain (PAS domain)"/>
    <property type="match status" value="1"/>
</dbReference>
<proteinExistence type="predicted"/>